<keyword evidence="1" id="KW-0812">Transmembrane</keyword>
<evidence type="ECO:0000313" key="3">
    <source>
        <dbReference type="Proteomes" id="UP000074914"/>
    </source>
</evidence>
<organism evidence="2 3">
    <name type="scientific">Collimonas pratensis</name>
    <dbReference type="NCBI Taxonomy" id="279113"/>
    <lineage>
        <taxon>Bacteria</taxon>
        <taxon>Pseudomonadati</taxon>
        <taxon>Pseudomonadota</taxon>
        <taxon>Betaproteobacteria</taxon>
        <taxon>Burkholderiales</taxon>
        <taxon>Oxalobacteraceae</taxon>
        <taxon>Collimonas</taxon>
    </lineage>
</organism>
<evidence type="ECO:0000313" key="2">
    <source>
        <dbReference type="EMBL" id="AMP16660.1"/>
    </source>
</evidence>
<keyword evidence="1" id="KW-0472">Membrane</keyword>
<sequence length="71" mass="8099">MPLIPKDRNTLQWKQCIAWLVGSLAMPFAAYPFVREASPDIGFDFPVILVFGIAWAAASFFLHRFIKSNLR</sequence>
<accession>A0ABM5ZC57</accession>
<dbReference type="EMBL" id="CP013236">
    <property type="protein sequence ID" value="AMP16660.1"/>
    <property type="molecule type" value="Genomic_DNA"/>
</dbReference>
<keyword evidence="3" id="KW-1185">Reference proteome</keyword>
<feature type="transmembrane region" description="Helical" evidence="1">
    <location>
        <begin position="46"/>
        <end position="66"/>
    </location>
</feature>
<keyword evidence="1" id="KW-1133">Transmembrane helix</keyword>
<name>A0ABM5ZC57_9BURK</name>
<reference evidence="2 3" key="1">
    <citation type="submission" date="2015-11" db="EMBL/GenBank/DDBJ databases">
        <title>Exploring the genomic traits of fungus-feeding bacterial genus Collimonas.</title>
        <authorList>
            <person name="Song C."/>
            <person name="Schmidt R."/>
            <person name="de Jager V."/>
            <person name="Krzyzanowska D."/>
            <person name="Jongedijk E."/>
            <person name="Cankar K."/>
            <person name="Beekwilder J."/>
            <person name="van Veen A."/>
            <person name="de Boer W."/>
            <person name="van Veen J.A."/>
            <person name="Garbeva P."/>
        </authorList>
    </citation>
    <scope>NUCLEOTIDE SEQUENCE [LARGE SCALE GENOMIC DNA]</scope>
    <source>
        <strain evidence="2 3">Ter291</strain>
    </source>
</reference>
<dbReference type="Proteomes" id="UP000074914">
    <property type="component" value="Chromosome"/>
</dbReference>
<evidence type="ECO:0000256" key="1">
    <source>
        <dbReference type="SAM" id="Phobius"/>
    </source>
</evidence>
<protein>
    <submittedName>
        <fullName evidence="2">Membrane protein</fullName>
    </submittedName>
</protein>
<proteinExistence type="predicted"/>
<feature type="transmembrane region" description="Helical" evidence="1">
    <location>
        <begin position="16"/>
        <end position="34"/>
    </location>
</feature>
<gene>
    <name evidence="2" type="ORF">CPter291_4434</name>
</gene>